<dbReference type="InterPro" id="IPR010546">
    <property type="entry name" value="DUF1120"/>
</dbReference>
<accession>A0ABS8QVK3</accession>
<dbReference type="RefSeq" id="WP_231808596.1">
    <property type="nucleotide sequence ID" value="NZ_JAJOZG010000079.1"/>
</dbReference>
<dbReference type="Proteomes" id="UP001154922">
    <property type="component" value="Unassembled WGS sequence"/>
</dbReference>
<feature type="signal peptide" evidence="1">
    <location>
        <begin position="1"/>
        <end position="22"/>
    </location>
</feature>
<reference evidence="2 3" key="1">
    <citation type="journal article" date="2022" name="Int. J. Syst. Evol. Microbiol.">
        <title>Pseudomonas petroselini sp. nov., a pathogen causing bacterial rot of parsley in Japan.</title>
        <authorList>
            <person name="Sawada H."/>
            <person name="Fujikawa T."/>
            <person name="Osada S."/>
            <person name="Satou M."/>
        </authorList>
    </citation>
    <scope>NUCLEOTIDE SEQUENCE [LARGE SCALE GENOMIC DNA]</scope>
    <source>
        <strain evidence="2 3">MAFF 311096</strain>
    </source>
</reference>
<proteinExistence type="predicted"/>
<evidence type="ECO:0000313" key="3">
    <source>
        <dbReference type="Proteomes" id="UP001154922"/>
    </source>
</evidence>
<dbReference type="EMBL" id="JAJOZI010000068">
    <property type="protein sequence ID" value="MCD7039471.1"/>
    <property type="molecule type" value="Genomic_DNA"/>
</dbReference>
<keyword evidence="1" id="KW-0732">Signal</keyword>
<feature type="chain" id="PRO_5046073082" evidence="1">
    <location>
        <begin position="23"/>
        <end position="206"/>
    </location>
</feature>
<dbReference type="Pfam" id="PF06551">
    <property type="entry name" value="DUF1120"/>
    <property type="match status" value="1"/>
</dbReference>
<sequence length="206" mass="21698">MNLSPRVLATALLAIASPWAAAASTVDLTVKGLIVPSACTPTLSNAGTIDHGKIAFKDLNPTTPTNLKAQTIDLAVACDAQTLMALQTTDNRADSGIHAGYGIGLVNGNQKLGYFNLTIAKAVADTVAADFVYSLDGDRWFWQDINDAWVANYMIAPSLTTFAAPIPVQNLSAMLTVYTIINRSDALPGGTEIPIDGSATLTVRYL</sequence>
<gene>
    <name evidence="2" type="ORF">LRQ20_14170</name>
</gene>
<evidence type="ECO:0000313" key="2">
    <source>
        <dbReference type="EMBL" id="MCD7039471.1"/>
    </source>
</evidence>
<organism evidence="2 3">
    <name type="scientific">Pseudomonas petroselini</name>
    <dbReference type="NCBI Taxonomy" id="2899822"/>
    <lineage>
        <taxon>Bacteria</taxon>
        <taxon>Pseudomonadati</taxon>
        <taxon>Pseudomonadota</taxon>
        <taxon>Gammaproteobacteria</taxon>
        <taxon>Pseudomonadales</taxon>
        <taxon>Pseudomonadaceae</taxon>
        <taxon>Pseudomonas</taxon>
    </lineage>
</organism>
<comment type="caution">
    <text evidence="2">The sequence shown here is derived from an EMBL/GenBank/DDBJ whole genome shotgun (WGS) entry which is preliminary data.</text>
</comment>
<evidence type="ECO:0000256" key="1">
    <source>
        <dbReference type="SAM" id="SignalP"/>
    </source>
</evidence>
<protein>
    <submittedName>
        <fullName evidence="2">DUF1120 domain-containing protein</fullName>
    </submittedName>
</protein>
<keyword evidence="3" id="KW-1185">Reference proteome</keyword>
<name>A0ABS8QVK3_9PSED</name>
<reference evidence="2 3" key="2">
    <citation type="journal article" date="2023" name="Plant Pathol.">
        <title>Dismantling and reorganizing Pseudomonas marginalis sensu#lato.</title>
        <authorList>
            <person name="Sawada H."/>
            <person name="Fujikawa T."/>
            <person name="Satou M."/>
        </authorList>
    </citation>
    <scope>NUCLEOTIDE SEQUENCE [LARGE SCALE GENOMIC DNA]</scope>
    <source>
        <strain evidence="2 3">MAFF 311096</strain>
    </source>
</reference>